<dbReference type="InterPro" id="IPR015424">
    <property type="entry name" value="PyrdxlP-dep_Trfase"/>
</dbReference>
<evidence type="ECO:0000256" key="4">
    <source>
        <dbReference type="ARBA" id="ARBA00022576"/>
    </source>
</evidence>
<reference evidence="9" key="1">
    <citation type="submission" date="2014-07" db="EMBL/GenBank/DDBJ databases">
        <title>Methanogenic archaea and the global carbon cycle.</title>
        <authorList>
            <person name="Henriksen J.R."/>
            <person name="Luke J."/>
            <person name="Reinhart S."/>
            <person name="Benedict M.N."/>
            <person name="Youngblut N.D."/>
            <person name="Metcalf M.E."/>
            <person name="Whitaker R.J."/>
            <person name="Metcalf W.W."/>
        </authorList>
    </citation>
    <scope>NUCLEOTIDE SEQUENCE [LARGE SCALE GENOMIC DNA]</scope>
    <source>
        <strain evidence="9">3</strain>
    </source>
</reference>
<dbReference type="GO" id="GO:0006520">
    <property type="term" value="P:amino acid metabolic process"/>
    <property type="evidence" value="ECO:0007669"/>
    <property type="project" value="InterPro"/>
</dbReference>
<organism evidence="9 10">
    <name type="scientific">Methanosarcina barkeri 3</name>
    <dbReference type="NCBI Taxonomy" id="1434107"/>
    <lineage>
        <taxon>Archaea</taxon>
        <taxon>Methanobacteriati</taxon>
        <taxon>Methanobacteriota</taxon>
        <taxon>Stenosarchaea group</taxon>
        <taxon>Methanomicrobia</taxon>
        <taxon>Methanosarcinales</taxon>
        <taxon>Methanosarcinaceae</taxon>
        <taxon>Methanosarcina</taxon>
    </lineage>
</organism>
<keyword evidence="4 7" id="KW-0032">Aminotransferase</keyword>
<dbReference type="InterPro" id="IPR015421">
    <property type="entry name" value="PyrdxlP-dep_Trfase_major"/>
</dbReference>
<dbReference type="Gene3D" id="3.40.640.10">
    <property type="entry name" value="Type I PLP-dependent aspartate aminotransferase-like (Major domain)"/>
    <property type="match status" value="1"/>
</dbReference>
<sequence>MFSINSECILSKKSEDIPPFYVMEVLESAQALEAEGRHIIHLEVGEPDFPTAPHICEAACAAIGRGSTKYTHSQGLLSLREAIVESYQQKFGVELSPDQVIVTSGTSPALLIVFMALLEKMDEVVMSNPHYACYPNFVKYLGGTPVFVYTSETNGFALEPETVRQCLSPNTKAILINSPSNPGGHIMPPESLQGLAEIADEKGIPIISDEIYQGLIYSGKDHTILEYTKNAFVLNGFSKLYAMTGWRLGYIICPPECIRAIQKIHQNFFICANSFVQEAGIAALKGPQDHVAEMVQTYNIRRQYMLKRLIGMGLEVRKEPTGAFYVLADARRYGSDSLELSRRILNEAGVAVTPGIDFGNGAEGYLRFSYANSIENIKEGMDRLEAFLEKELEGSEVL</sequence>
<dbReference type="OrthoDB" id="372018at2157"/>
<accession>A0A0E3WWQ6</accession>
<keyword evidence="5 7" id="KW-0808">Transferase</keyword>
<dbReference type="EC" id="2.6.1.-" evidence="7"/>
<dbReference type="AlphaFoldDB" id="A0A0E3WWQ6"/>
<dbReference type="GO" id="GO:0008483">
    <property type="term" value="F:transaminase activity"/>
    <property type="evidence" value="ECO:0007669"/>
    <property type="project" value="UniProtKB-KW"/>
</dbReference>
<dbReference type="PANTHER" id="PTHR46383:SF2">
    <property type="entry name" value="AMINOTRANSFERASE"/>
    <property type="match status" value="1"/>
</dbReference>
<evidence type="ECO:0000256" key="5">
    <source>
        <dbReference type="ARBA" id="ARBA00022679"/>
    </source>
</evidence>
<dbReference type="InterPro" id="IPR004838">
    <property type="entry name" value="NHTrfase_class1_PyrdxlP-BS"/>
</dbReference>
<dbReference type="Proteomes" id="UP000033066">
    <property type="component" value="Chromosome"/>
</dbReference>
<proteinExistence type="inferred from homology"/>
<dbReference type="RefSeq" id="WP_048107858.1">
    <property type="nucleotide sequence ID" value="NZ_CP009517.1"/>
</dbReference>
<feature type="domain" description="Aminotransferase class I/classII large" evidence="8">
    <location>
        <begin position="38"/>
        <end position="384"/>
    </location>
</feature>
<evidence type="ECO:0000256" key="6">
    <source>
        <dbReference type="ARBA" id="ARBA00022898"/>
    </source>
</evidence>
<keyword evidence="6" id="KW-0663">Pyridoxal phosphate</keyword>
<comment type="subunit">
    <text evidence="3">Homodimer.</text>
</comment>
<evidence type="ECO:0000256" key="2">
    <source>
        <dbReference type="ARBA" id="ARBA00007441"/>
    </source>
</evidence>
<keyword evidence="10" id="KW-1185">Reference proteome</keyword>
<dbReference type="HOGENOM" id="CLU_017584_4_3_2"/>
<evidence type="ECO:0000313" key="9">
    <source>
        <dbReference type="EMBL" id="AKB82405.1"/>
    </source>
</evidence>
<comment type="similarity">
    <text evidence="2 7">Belongs to the class-I pyridoxal-phosphate-dependent aminotransferase family.</text>
</comment>
<name>A0A0E3WWQ6_METBA</name>
<dbReference type="SUPFAM" id="SSF53383">
    <property type="entry name" value="PLP-dependent transferases"/>
    <property type="match status" value="1"/>
</dbReference>
<dbReference type="InterPro" id="IPR004839">
    <property type="entry name" value="Aminotransferase_I/II_large"/>
</dbReference>
<dbReference type="STRING" id="1434107.MSBR3_1827"/>
<evidence type="ECO:0000259" key="8">
    <source>
        <dbReference type="Pfam" id="PF00155"/>
    </source>
</evidence>
<dbReference type="InterPro" id="IPR050596">
    <property type="entry name" value="AspAT/PAT-like"/>
</dbReference>
<dbReference type="Pfam" id="PF00155">
    <property type="entry name" value="Aminotran_1_2"/>
    <property type="match status" value="1"/>
</dbReference>
<evidence type="ECO:0000256" key="7">
    <source>
        <dbReference type="RuleBase" id="RU000481"/>
    </source>
</evidence>
<protein>
    <recommendedName>
        <fullName evidence="7">Aminotransferase</fullName>
        <ecNumber evidence="7">2.6.1.-</ecNumber>
    </recommendedName>
</protein>
<dbReference type="PANTHER" id="PTHR46383">
    <property type="entry name" value="ASPARTATE AMINOTRANSFERASE"/>
    <property type="match status" value="1"/>
</dbReference>
<evidence type="ECO:0000313" key="10">
    <source>
        <dbReference type="Proteomes" id="UP000033066"/>
    </source>
</evidence>
<dbReference type="GeneID" id="24789384"/>
<dbReference type="CDD" id="cd00609">
    <property type="entry name" value="AAT_like"/>
    <property type="match status" value="1"/>
</dbReference>
<comment type="cofactor">
    <cofactor evidence="1 7">
        <name>pyridoxal 5'-phosphate</name>
        <dbReference type="ChEBI" id="CHEBI:597326"/>
    </cofactor>
</comment>
<gene>
    <name evidence="9" type="ORF">MSBR3_1827</name>
</gene>
<dbReference type="KEGG" id="mbak:MSBR3_1827"/>
<dbReference type="GO" id="GO:0030170">
    <property type="term" value="F:pyridoxal phosphate binding"/>
    <property type="evidence" value="ECO:0007669"/>
    <property type="project" value="InterPro"/>
</dbReference>
<dbReference type="PATRIC" id="fig|1434107.4.peg.2350"/>
<dbReference type="EMBL" id="CP009517">
    <property type="protein sequence ID" value="AKB82405.1"/>
    <property type="molecule type" value="Genomic_DNA"/>
</dbReference>
<dbReference type="PROSITE" id="PS00105">
    <property type="entry name" value="AA_TRANSFER_CLASS_1"/>
    <property type="match status" value="1"/>
</dbReference>
<evidence type="ECO:0000256" key="3">
    <source>
        <dbReference type="ARBA" id="ARBA00011738"/>
    </source>
</evidence>
<evidence type="ECO:0000256" key="1">
    <source>
        <dbReference type="ARBA" id="ARBA00001933"/>
    </source>
</evidence>